<dbReference type="InterPro" id="IPR008207">
    <property type="entry name" value="Sig_transdc_His_kin_Hpt_dom"/>
</dbReference>
<dbReference type="PANTHER" id="PTHR45339">
    <property type="entry name" value="HYBRID SIGNAL TRANSDUCTION HISTIDINE KINASE J"/>
    <property type="match status" value="1"/>
</dbReference>
<dbReference type="SUPFAM" id="SSF47226">
    <property type="entry name" value="Histidine-containing phosphotransfer domain, HPT domain"/>
    <property type="match status" value="1"/>
</dbReference>
<dbReference type="Pfam" id="PF00072">
    <property type="entry name" value="Response_reg"/>
    <property type="match status" value="1"/>
</dbReference>
<dbReference type="Gene3D" id="2.60.40.2380">
    <property type="match status" value="1"/>
</dbReference>
<comment type="catalytic activity">
    <reaction evidence="1">
        <text>ATP + protein L-histidine = ADP + protein N-phospho-L-histidine.</text>
        <dbReference type="EC" id="2.7.13.3"/>
    </reaction>
</comment>
<dbReference type="PRINTS" id="PR00344">
    <property type="entry name" value="BCTRLSENSOR"/>
</dbReference>
<accession>A0ABN0WQC7</accession>
<keyword evidence="8" id="KW-0067">ATP-binding</keyword>
<dbReference type="PROSITE" id="PS50110">
    <property type="entry name" value="RESPONSE_REGULATORY"/>
    <property type="match status" value="1"/>
</dbReference>
<dbReference type="CDD" id="cd16922">
    <property type="entry name" value="HATPase_EvgS-ArcB-TorS-like"/>
    <property type="match status" value="1"/>
</dbReference>
<dbReference type="EMBL" id="BAAAEI010000003">
    <property type="protein sequence ID" value="GAA0343809.1"/>
    <property type="molecule type" value="Genomic_DNA"/>
</dbReference>
<dbReference type="SUPFAM" id="SSF52172">
    <property type="entry name" value="CheY-like"/>
    <property type="match status" value="1"/>
</dbReference>
<dbReference type="CDD" id="cd00082">
    <property type="entry name" value="HisKA"/>
    <property type="match status" value="1"/>
</dbReference>
<evidence type="ECO:0000256" key="3">
    <source>
        <dbReference type="ARBA" id="ARBA00012438"/>
    </source>
</evidence>
<dbReference type="Gene3D" id="1.10.287.130">
    <property type="match status" value="1"/>
</dbReference>
<dbReference type="Pfam" id="PF07695">
    <property type="entry name" value="7TMR-DISM_7TM"/>
    <property type="match status" value="1"/>
</dbReference>
<feature type="domain" description="HPt" evidence="17">
    <location>
        <begin position="947"/>
        <end position="1040"/>
    </location>
</feature>
<evidence type="ECO:0000256" key="14">
    <source>
        <dbReference type="SAM" id="Phobius"/>
    </source>
</evidence>
<feature type="modified residue" description="Phosphohistidine" evidence="12">
    <location>
        <position position="986"/>
    </location>
</feature>
<reference evidence="18 19" key="1">
    <citation type="journal article" date="2019" name="Int. J. Syst. Evol. Microbiol.">
        <title>The Global Catalogue of Microorganisms (GCM) 10K type strain sequencing project: providing services to taxonomists for standard genome sequencing and annotation.</title>
        <authorList>
            <consortium name="The Broad Institute Genomics Platform"/>
            <consortium name="The Broad Institute Genome Sequencing Center for Infectious Disease"/>
            <person name="Wu L."/>
            <person name="Ma J."/>
        </authorList>
    </citation>
    <scope>NUCLEOTIDE SEQUENCE [LARGE SCALE GENOMIC DNA]</scope>
    <source>
        <strain evidence="18 19">JCM 13378</strain>
    </source>
</reference>
<evidence type="ECO:0000256" key="5">
    <source>
        <dbReference type="ARBA" id="ARBA00022553"/>
    </source>
</evidence>
<feature type="transmembrane region" description="Helical" evidence="14">
    <location>
        <begin position="315"/>
        <end position="332"/>
    </location>
</feature>
<dbReference type="InterPro" id="IPR011006">
    <property type="entry name" value="CheY-like_superfamily"/>
</dbReference>
<protein>
    <recommendedName>
        <fullName evidence="3">histidine kinase</fullName>
        <ecNumber evidence="3">2.7.13.3</ecNumber>
    </recommendedName>
</protein>
<dbReference type="SUPFAM" id="SSF47384">
    <property type="entry name" value="Homodimeric domain of signal transducing histidine kinase"/>
    <property type="match status" value="1"/>
</dbReference>
<keyword evidence="10" id="KW-0902">Two-component regulatory system</keyword>
<dbReference type="SMART" id="SM00387">
    <property type="entry name" value="HATPase_c"/>
    <property type="match status" value="1"/>
</dbReference>
<dbReference type="InterPro" id="IPR004358">
    <property type="entry name" value="Sig_transdc_His_kin-like_C"/>
</dbReference>
<keyword evidence="11 14" id="KW-0472">Membrane</keyword>
<keyword evidence="5 13" id="KW-0597">Phosphoprotein</keyword>
<dbReference type="RefSeq" id="WP_343841471.1">
    <property type="nucleotide sequence ID" value="NZ_BAAAEI010000003.1"/>
</dbReference>
<dbReference type="CDD" id="cd00088">
    <property type="entry name" value="HPT"/>
    <property type="match status" value="1"/>
</dbReference>
<name>A0ABN0WQC7_9ALTE</name>
<evidence type="ECO:0000256" key="1">
    <source>
        <dbReference type="ARBA" id="ARBA00000085"/>
    </source>
</evidence>
<dbReference type="InterPro" id="IPR003661">
    <property type="entry name" value="HisK_dim/P_dom"/>
</dbReference>
<keyword evidence="9 14" id="KW-1133">Transmembrane helix</keyword>
<feature type="transmembrane region" description="Helical" evidence="14">
    <location>
        <begin position="191"/>
        <end position="212"/>
    </location>
</feature>
<dbReference type="InterPro" id="IPR036097">
    <property type="entry name" value="HisK_dim/P_sf"/>
</dbReference>
<dbReference type="PANTHER" id="PTHR45339:SF1">
    <property type="entry name" value="HYBRID SIGNAL TRANSDUCTION HISTIDINE KINASE J"/>
    <property type="match status" value="1"/>
</dbReference>
<dbReference type="SMART" id="SM00388">
    <property type="entry name" value="HisKA"/>
    <property type="match status" value="1"/>
</dbReference>
<evidence type="ECO:0000256" key="11">
    <source>
        <dbReference type="ARBA" id="ARBA00023136"/>
    </source>
</evidence>
<dbReference type="PROSITE" id="PS50109">
    <property type="entry name" value="HIS_KIN"/>
    <property type="match status" value="1"/>
</dbReference>
<feature type="domain" description="Response regulatory" evidence="16">
    <location>
        <begin position="811"/>
        <end position="927"/>
    </location>
</feature>
<feature type="modified residue" description="4-aspartylphosphate" evidence="13">
    <location>
        <position position="860"/>
    </location>
</feature>
<organism evidence="18 19">
    <name type="scientific">Bowmanella denitrificans</name>
    <dbReference type="NCBI Taxonomy" id="366582"/>
    <lineage>
        <taxon>Bacteria</taxon>
        <taxon>Pseudomonadati</taxon>
        <taxon>Pseudomonadota</taxon>
        <taxon>Gammaproteobacteria</taxon>
        <taxon>Alteromonadales</taxon>
        <taxon>Alteromonadaceae</taxon>
        <taxon>Bowmanella</taxon>
    </lineage>
</organism>
<evidence type="ECO:0000313" key="19">
    <source>
        <dbReference type="Proteomes" id="UP001501757"/>
    </source>
</evidence>
<dbReference type="SUPFAM" id="SSF55874">
    <property type="entry name" value="ATPase domain of HSP90 chaperone/DNA topoisomerase II/histidine kinase"/>
    <property type="match status" value="1"/>
</dbReference>
<feature type="transmembrane region" description="Helical" evidence="14">
    <location>
        <begin position="284"/>
        <end position="303"/>
    </location>
</feature>
<dbReference type="InterPro" id="IPR036641">
    <property type="entry name" value="HPT_dom_sf"/>
</dbReference>
<dbReference type="Gene3D" id="1.20.120.160">
    <property type="entry name" value="HPT domain"/>
    <property type="match status" value="1"/>
</dbReference>
<evidence type="ECO:0000256" key="7">
    <source>
        <dbReference type="ARBA" id="ARBA00022741"/>
    </source>
</evidence>
<dbReference type="Proteomes" id="UP001501757">
    <property type="component" value="Unassembled WGS sequence"/>
</dbReference>
<feature type="domain" description="Histidine kinase" evidence="15">
    <location>
        <begin position="445"/>
        <end position="665"/>
    </location>
</feature>
<evidence type="ECO:0000256" key="13">
    <source>
        <dbReference type="PROSITE-ProRule" id="PRU00169"/>
    </source>
</evidence>
<dbReference type="Pfam" id="PF00512">
    <property type="entry name" value="HisKA"/>
    <property type="match status" value="1"/>
</dbReference>
<evidence type="ECO:0000256" key="12">
    <source>
        <dbReference type="PROSITE-ProRule" id="PRU00110"/>
    </source>
</evidence>
<proteinExistence type="predicted"/>
<keyword evidence="6 14" id="KW-0812">Transmembrane</keyword>
<dbReference type="CDD" id="cd17546">
    <property type="entry name" value="REC_hyHK_CKI1_RcsC-like"/>
    <property type="match status" value="1"/>
</dbReference>
<dbReference type="Gene3D" id="3.30.565.10">
    <property type="entry name" value="Histidine kinase-like ATPase, C-terminal domain"/>
    <property type="match status" value="1"/>
</dbReference>
<gene>
    <name evidence="18" type="ORF">GCM10009092_05520</name>
</gene>
<dbReference type="InterPro" id="IPR011623">
    <property type="entry name" value="7TMR_DISM_rcpt_extracell_dom1"/>
</dbReference>
<dbReference type="InterPro" id="IPR011622">
    <property type="entry name" value="7TMR_DISM_rcpt_extracell_dom2"/>
</dbReference>
<evidence type="ECO:0000259" key="15">
    <source>
        <dbReference type="PROSITE" id="PS50109"/>
    </source>
</evidence>
<dbReference type="PROSITE" id="PS50894">
    <property type="entry name" value="HPT"/>
    <property type="match status" value="1"/>
</dbReference>
<evidence type="ECO:0000256" key="10">
    <source>
        <dbReference type="ARBA" id="ARBA00023012"/>
    </source>
</evidence>
<feature type="transmembrane region" description="Helical" evidence="14">
    <location>
        <begin position="258"/>
        <end position="277"/>
    </location>
</feature>
<evidence type="ECO:0000256" key="9">
    <source>
        <dbReference type="ARBA" id="ARBA00022989"/>
    </source>
</evidence>
<comment type="subcellular location">
    <subcellularLocation>
        <location evidence="2">Cell membrane</location>
        <topology evidence="2">Multi-pass membrane protein</topology>
    </subcellularLocation>
</comment>
<dbReference type="EC" id="2.7.13.3" evidence="3"/>
<keyword evidence="19" id="KW-1185">Reference proteome</keyword>
<keyword evidence="7" id="KW-0547">Nucleotide-binding</keyword>
<sequence length="1050" mass="117625">MILEPRLADTTMVFAKYFLLCWTLLFSLSAAGQASLQLIDAEKTHSLTDQMRMLVDEQGNLGIDQVMTRQGEFQWPAQHNPNYGFADDVLWFTTSFSNVSQQPIWLVDIGYAQNDNVDIYLVAQGKVLAHSKQGKNNAGQAFRYPSLEATLPYATRLDLYIRVHSEGEARVVPVTLSAEPLHVKKQALENLLWGMFYGGLLVLLLYNLTLFASLRDANLLIYCAYIATVLVWQFVWGGHIQVYWHSPVSDWLNQHTDLLFVVVALAAGIFTFTFLDVRQNAPKAARLIIGILLINVLLGLASLGNFLDPAWQNNAVYLVSMLAISSYLYAGYESYANQFKPARYFVFAWSILLTAALAGMLGLLGWLPTNFLTTYCFQMGVFVEAGLFSLALMEKSQTQLSHSVDLVTNDLRNNMEIIEEQNARLDIARKQAIQASKIKSQFLANMSHEIRTPLNAILGFSQELANTPLPTEKQEHVRIINASANNLLNIINDVLDFSKIEAGKLQINNEPFCPTELLEELTGLMARSAHAKGLELICDLSPLPKKLIGDAARIRQVLTNLIGNAIKFTRYGHVRLAVSGEDQANGLYELVFRIEDTGIGISREDRHKLFSAFSQLDGATNREYQGTGLGLAICQELVKLMRGSIDLHSEQGIGTEFVVKLRVNKLSQKMSLAANGRWQGKQVLLFDAYPPARQAMAKMFKALGAVVTSTDSFNYLAQQQGPFDYLFLACADEYCQGYQQQLANLESLPARHKILLDCGPRPSQQDIISAMFERRIERPLTPSKLENLLQPPAPIQNDNFSRQLKSLPKASVLAVDDMEINLRLLATWLRDSPVELALSFNGQDAADRCEKEAFDLILMDVQMPGIDGLAASRMIRKTHLNRGTPIIAVTAHAFREEKEKLLSSGMDDYLPKPINFDDLIKLIKRWCQPVSEESLDWNQALQQANDNPHHARQMLDAFIQQLPDMHSLIKQAAQAEDHGQLEYLVHKLHGACCYTGVPKLRALCQELEEHLKTGHIVQAQALMDSFNQECLQVEEQGLAFLQGHNSESAR</sequence>
<dbReference type="InterPro" id="IPR036890">
    <property type="entry name" value="HATPase_C_sf"/>
</dbReference>
<dbReference type="Pfam" id="PF01627">
    <property type="entry name" value="Hpt"/>
    <property type="match status" value="1"/>
</dbReference>
<evidence type="ECO:0000259" key="16">
    <source>
        <dbReference type="PROSITE" id="PS50110"/>
    </source>
</evidence>
<keyword evidence="4" id="KW-1003">Cell membrane</keyword>
<evidence type="ECO:0000259" key="17">
    <source>
        <dbReference type="PROSITE" id="PS50894"/>
    </source>
</evidence>
<evidence type="ECO:0000256" key="4">
    <source>
        <dbReference type="ARBA" id="ARBA00022475"/>
    </source>
</evidence>
<evidence type="ECO:0000256" key="8">
    <source>
        <dbReference type="ARBA" id="ARBA00022840"/>
    </source>
</evidence>
<evidence type="ECO:0000313" key="18">
    <source>
        <dbReference type="EMBL" id="GAA0343809.1"/>
    </source>
</evidence>
<dbReference type="SMART" id="SM00448">
    <property type="entry name" value="REC"/>
    <property type="match status" value="1"/>
</dbReference>
<feature type="transmembrane region" description="Helical" evidence="14">
    <location>
        <begin position="219"/>
        <end position="238"/>
    </location>
</feature>
<evidence type="ECO:0000256" key="2">
    <source>
        <dbReference type="ARBA" id="ARBA00004651"/>
    </source>
</evidence>
<dbReference type="InterPro" id="IPR003594">
    <property type="entry name" value="HATPase_dom"/>
</dbReference>
<feature type="transmembrane region" description="Helical" evidence="14">
    <location>
        <begin position="344"/>
        <end position="366"/>
    </location>
</feature>
<dbReference type="Pfam" id="PF07696">
    <property type="entry name" value="7TMR-DISMED2"/>
    <property type="match status" value="1"/>
</dbReference>
<evidence type="ECO:0000256" key="6">
    <source>
        <dbReference type="ARBA" id="ARBA00022692"/>
    </source>
</evidence>
<dbReference type="Gene3D" id="3.40.50.2300">
    <property type="match status" value="1"/>
</dbReference>
<dbReference type="Pfam" id="PF02518">
    <property type="entry name" value="HATPase_c"/>
    <property type="match status" value="1"/>
</dbReference>
<dbReference type="InterPro" id="IPR001789">
    <property type="entry name" value="Sig_transdc_resp-reg_receiver"/>
</dbReference>
<dbReference type="InterPro" id="IPR005467">
    <property type="entry name" value="His_kinase_dom"/>
</dbReference>
<comment type="caution">
    <text evidence="18">The sequence shown here is derived from an EMBL/GenBank/DDBJ whole genome shotgun (WGS) entry which is preliminary data.</text>
</comment>